<dbReference type="EMBL" id="LT907979">
    <property type="protein sequence ID" value="SOB74013.1"/>
    <property type="molecule type" value="Genomic_DNA"/>
</dbReference>
<proteinExistence type="predicted"/>
<reference evidence="1" key="1">
    <citation type="submission" date="2017-08" db="EMBL/GenBank/DDBJ databases">
        <authorList>
            <person name="de Groot N.N."/>
        </authorList>
    </citation>
    <scope>NUCLEOTIDE SEQUENCE</scope>
</reference>
<organism evidence="1">
    <name type="scientific">Cedratvirus lausannensis</name>
    <dbReference type="NCBI Taxonomy" id="2023205"/>
    <lineage>
        <taxon>Viruses</taxon>
        <taxon>Pithoviruses</taxon>
        <taxon>Orthocedratvirinae</taxon>
        <taxon>Alphacedratvirus</taxon>
        <taxon>Alphacedratvirus francolausannense</taxon>
    </lineage>
</organism>
<keyword evidence="2" id="KW-1185">Reference proteome</keyword>
<accession>A0A285PWH9</accession>
<gene>
    <name evidence="1" type="ORF">BQ9231_00130</name>
</gene>
<sequence>MDIHMAGEKDPRYFDIHGQERDKFMREGVCEEAASRAAEVETFFILSSMWTGTACKDMIKRQAPNIHLRDSSKPKMNRTKEELNTQLYQMKLKLKLTKYLAEGMPEKQAMKMAETEARVESQLGSMKEDDEIRKDLHDLVYHTKLAKYLAQGMFEEQAIKIAEMDARVSMMEGEDPLLIVSEKVQEDPYIRLDGRERDMIFNPGSFIFSKSNPYEDM</sequence>
<name>A0A285PWH9_9VIRU</name>
<dbReference type="Proteomes" id="UP000274850">
    <property type="component" value="Segment"/>
</dbReference>
<evidence type="ECO:0000313" key="1">
    <source>
        <dbReference type="EMBL" id="SOB74013.1"/>
    </source>
</evidence>
<protein>
    <submittedName>
        <fullName evidence="1">Uncharacterized protein</fullName>
    </submittedName>
</protein>
<evidence type="ECO:0000313" key="2">
    <source>
        <dbReference type="Proteomes" id="UP000274850"/>
    </source>
</evidence>